<proteinExistence type="predicted"/>
<gene>
    <name evidence="1" type="ORF">AYI68_g1277</name>
</gene>
<protein>
    <submittedName>
        <fullName evidence="1">Uncharacterized protein</fullName>
    </submittedName>
</protein>
<name>A0A1R0H639_9FUNG</name>
<dbReference type="AlphaFoldDB" id="A0A1R0H639"/>
<dbReference type="Proteomes" id="UP000187455">
    <property type="component" value="Unassembled WGS sequence"/>
</dbReference>
<dbReference type="EMBL" id="LSSL01000455">
    <property type="protein sequence ID" value="OLY84554.1"/>
    <property type="molecule type" value="Genomic_DNA"/>
</dbReference>
<comment type="caution">
    <text evidence="1">The sequence shown here is derived from an EMBL/GenBank/DDBJ whole genome shotgun (WGS) entry which is preliminary data.</text>
</comment>
<accession>A0A1R0H639</accession>
<sequence>MTIAVFKLLKAMLDSGTIPKIMETSMVFTEPKKDNPKDPKKDRKLIELETWMPFVDFAKAYELVPHIGLIYKLKSGGIRRKLLDVINGL</sequence>
<organism evidence="1 2">
    <name type="scientific">Smittium mucronatum</name>
    <dbReference type="NCBI Taxonomy" id="133383"/>
    <lineage>
        <taxon>Eukaryota</taxon>
        <taxon>Fungi</taxon>
        <taxon>Fungi incertae sedis</taxon>
        <taxon>Zoopagomycota</taxon>
        <taxon>Kickxellomycotina</taxon>
        <taxon>Harpellomycetes</taxon>
        <taxon>Harpellales</taxon>
        <taxon>Legeriomycetaceae</taxon>
        <taxon>Smittium</taxon>
    </lineage>
</organism>
<keyword evidence="2" id="KW-1185">Reference proteome</keyword>
<reference evidence="1 2" key="1">
    <citation type="journal article" date="2016" name="Mol. Biol. Evol.">
        <title>Genome-Wide Survey of Gut Fungi (Harpellales) Reveals the First Horizontally Transferred Ubiquitin Gene from a Mosquito Host.</title>
        <authorList>
            <person name="Wang Y."/>
            <person name="White M.M."/>
            <person name="Kvist S."/>
            <person name="Moncalvo J.M."/>
        </authorList>
    </citation>
    <scope>NUCLEOTIDE SEQUENCE [LARGE SCALE GENOMIC DNA]</scope>
    <source>
        <strain evidence="1 2">ALG-7-W6</strain>
    </source>
</reference>
<evidence type="ECO:0000313" key="2">
    <source>
        <dbReference type="Proteomes" id="UP000187455"/>
    </source>
</evidence>
<evidence type="ECO:0000313" key="1">
    <source>
        <dbReference type="EMBL" id="OLY84554.1"/>
    </source>
</evidence>